<dbReference type="AlphaFoldDB" id="A0A449AJE1"/>
<evidence type="ECO:0000313" key="1">
    <source>
        <dbReference type="EMBL" id="VEU65144.1"/>
    </source>
</evidence>
<organism evidence="1 2">
    <name type="scientific">Mycoplasmopsis cynos</name>
    <dbReference type="NCBI Taxonomy" id="171284"/>
    <lineage>
        <taxon>Bacteria</taxon>
        <taxon>Bacillati</taxon>
        <taxon>Mycoplasmatota</taxon>
        <taxon>Mycoplasmoidales</taxon>
        <taxon>Metamycoplasmataceae</taxon>
        <taxon>Mycoplasmopsis</taxon>
    </lineage>
</organism>
<reference evidence="1 2" key="1">
    <citation type="submission" date="2019-01" db="EMBL/GenBank/DDBJ databases">
        <authorList>
            <consortium name="Pathogen Informatics"/>
        </authorList>
    </citation>
    <scope>NUCLEOTIDE SEQUENCE [LARGE SCALE GENOMIC DNA]</scope>
    <source>
        <strain evidence="1 2">NCTC10142</strain>
        <plasmid evidence="2">16</plasmid>
    </source>
</reference>
<dbReference type="EMBL" id="LR214989">
    <property type="protein sequence ID" value="VEU65144.1"/>
    <property type="molecule type" value="Genomic_DNA"/>
</dbReference>
<sequence>MIFTITQSDKNAYDLVNAYLNNTLKKGEK</sequence>
<keyword evidence="1" id="KW-0614">Plasmid</keyword>
<accession>A0A449AJE1</accession>
<evidence type="ECO:0000313" key="2">
    <source>
        <dbReference type="Proteomes" id="UP000289506"/>
    </source>
</evidence>
<gene>
    <name evidence="1" type="ORF">NCTC10142_00928</name>
</gene>
<protein>
    <submittedName>
        <fullName evidence="1">Uncharacterized protein</fullName>
    </submittedName>
</protein>
<geneLocation type="plasmid" evidence="1 2">
    <name>16</name>
</geneLocation>
<proteinExistence type="predicted"/>
<dbReference type="Proteomes" id="UP000289506">
    <property type="component" value="Plasmid 16"/>
</dbReference>
<name>A0A449AJE1_9BACT</name>